<dbReference type="Pfam" id="PF13901">
    <property type="entry name" value="RH_dom"/>
    <property type="match status" value="1"/>
</dbReference>
<name>A0AAV2IJH2_LYMST</name>
<dbReference type="PROSITE" id="PS50081">
    <property type="entry name" value="ZF_DAG_PE_2"/>
    <property type="match status" value="1"/>
</dbReference>
<feature type="domain" description="Phorbol-ester/DAG-type" evidence="7">
    <location>
        <begin position="432"/>
        <end position="483"/>
    </location>
</feature>
<dbReference type="SMART" id="SM01175">
    <property type="entry name" value="DUF4206"/>
    <property type="match status" value="1"/>
</dbReference>
<feature type="region of interest" description="Disordered" evidence="6">
    <location>
        <begin position="172"/>
        <end position="210"/>
    </location>
</feature>
<evidence type="ECO:0000256" key="4">
    <source>
        <dbReference type="ARBA" id="ARBA00022833"/>
    </source>
</evidence>
<feature type="compositionally biased region" description="Low complexity" evidence="6">
    <location>
        <begin position="45"/>
        <end position="55"/>
    </location>
</feature>
<proteinExistence type="inferred from homology"/>
<feature type="compositionally biased region" description="Low complexity" evidence="6">
    <location>
        <begin position="252"/>
        <end position="261"/>
    </location>
</feature>
<dbReference type="EMBL" id="CAXITT010000934">
    <property type="protein sequence ID" value="CAL1547265.1"/>
    <property type="molecule type" value="Genomic_DNA"/>
</dbReference>
<comment type="caution">
    <text evidence="8">The sequence shown here is derived from an EMBL/GenBank/DDBJ whole genome shotgun (WGS) entry which is preliminary data.</text>
</comment>
<dbReference type="PANTHER" id="PTHR12326">
    <property type="entry name" value="PLECKSTRIN HOMOLOGY DOMAIN CONTAINING PROTEIN"/>
    <property type="match status" value="1"/>
</dbReference>
<evidence type="ECO:0000256" key="6">
    <source>
        <dbReference type="SAM" id="MobiDB-lite"/>
    </source>
</evidence>
<evidence type="ECO:0000259" key="7">
    <source>
        <dbReference type="PROSITE" id="PS50081"/>
    </source>
</evidence>
<dbReference type="GO" id="GO:0008270">
    <property type="term" value="F:zinc ion binding"/>
    <property type="evidence" value="ECO:0007669"/>
    <property type="project" value="UniProtKB-KW"/>
</dbReference>
<dbReference type="AlphaFoldDB" id="A0AAV2IJH2"/>
<protein>
    <recommendedName>
        <fullName evidence="7">Phorbol-ester/DAG-type domain-containing protein</fullName>
    </recommendedName>
</protein>
<keyword evidence="1" id="KW-0479">Metal-binding</keyword>
<reference evidence="8 9" key="1">
    <citation type="submission" date="2024-04" db="EMBL/GenBank/DDBJ databases">
        <authorList>
            <consortium name="Genoscope - CEA"/>
            <person name="William W."/>
        </authorList>
    </citation>
    <scope>NUCLEOTIDE SEQUENCE [LARGE SCALE GENOMIC DNA]</scope>
</reference>
<dbReference type="InterPro" id="IPR051366">
    <property type="entry name" value="DEF8"/>
</dbReference>
<dbReference type="Proteomes" id="UP001497497">
    <property type="component" value="Unassembled WGS sequence"/>
</dbReference>
<dbReference type="SMART" id="SM00109">
    <property type="entry name" value="C1"/>
    <property type="match status" value="1"/>
</dbReference>
<feature type="compositionally biased region" description="Basic and acidic residues" evidence="6">
    <location>
        <begin position="197"/>
        <end position="209"/>
    </location>
</feature>
<comment type="similarity">
    <text evidence="5">Belongs to the DEF8 family.</text>
</comment>
<feature type="compositionally biased region" description="Polar residues" evidence="6">
    <location>
        <begin position="178"/>
        <end position="196"/>
    </location>
</feature>
<sequence>MEDRDTMKFLETSAATVKMTSGVPFTGGKSFDSSESEDEVLRVDNSSNSRSRPNNKTTQLDRKNYFDNNGDLSVGAFANGQTFNGLNSPILIGNDNKMLISSKLNPPGSGQIHSYHQVGPDEAKNMEVNNKIEKENVMRHLKRRGVTDMTQVINNSSAITFEIQKSVNNKKPELADSDINTQTQKENKNVTKLSSKQRFDPKAKTDAGKQKPVFIPQKYYWTTKNQPQPHSYSSSSDNSLEFVADKLSLSPQDRSLSPRLSRSLENRQVRPSKQTFTSPPVRAISQSEVILRERYSQSRINPFNKYSDLHVDEDYFSDSFFRAERHSTNSTKSSSASQAGDWWHEANRSDVSFAELGLSEDHFSHPQGHFGLSGSEELELAIENCKELIKEAQHGSDKQKNLVMKLVQLRIKLHEVKEGPEPVPENVKVILSHKMMVKTSRTSKYYCEKCNGSIWGMVQIWYRCTECGYRCHEKCLQQILRTCAKAKVLEDPTLTMELNPADNHGLMIQNYRCWECRAPISFRVGSPEPRVCDYTGRYYCELCHWNDTYIMPARVLHNWDFTPQKVVCRATKQFLKLMQRKAVIRIQDVNPMLFVYVDQLNEIKVGGDRSHLLYKLREEMMVMKKYIISCGSAMEAKLLLMLEKRQHFVESSDRYSMQDLLDAEDVLLPELVNIHSTWARHIKVDCQLCQGRGFCCELCGDEEVLFPFDNIAVVCPKCCAVSHRHCFARKGSCPRCERREKKHTAMS</sequence>
<dbReference type="CDD" id="cd20819">
    <property type="entry name" value="C1_DEF8"/>
    <property type="match status" value="1"/>
</dbReference>
<organism evidence="8 9">
    <name type="scientific">Lymnaea stagnalis</name>
    <name type="common">Great pond snail</name>
    <name type="synonym">Helix stagnalis</name>
    <dbReference type="NCBI Taxonomy" id="6523"/>
    <lineage>
        <taxon>Eukaryota</taxon>
        <taxon>Metazoa</taxon>
        <taxon>Spiralia</taxon>
        <taxon>Lophotrochozoa</taxon>
        <taxon>Mollusca</taxon>
        <taxon>Gastropoda</taxon>
        <taxon>Heterobranchia</taxon>
        <taxon>Euthyneura</taxon>
        <taxon>Panpulmonata</taxon>
        <taxon>Hygrophila</taxon>
        <taxon>Lymnaeoidea</taxon>
        <taxon>Lymnaeidae</taxon>
        <taxon>Lymnaea</taxon>
    </lineage>
</organism>
<feature type="region of interest" description="Disordered" evidence="6">
    <location>
        <begin position="21"/>
        <end position="64"/>
    </location>
</feature>
<gene>
    <name evidence="8" type="ORF">GSLYS_00020590001</name>
</gene>
<keyword evidence="4" id="KW-0862">Zinc</keyword>
<keyword evidence="9" id="KW-1185">Reference proteome</keyword>
<dbReference type="PANTHER" id="PTHR12326:SF3">
    <property type="entry name" value="DIFFERENTIALLY EXPRESSED IN FDCP 8 HOMOLOG"/>
    <property type="match status" value="1"/>
</dbReference>
<accession>A0AAV2IJH2</accession>
<feature type="compositionally biased region" description="Polar residues" evidence="6">
    <location>
        <begin position="269"/>
        <end position="279"/>
    </location>
</feature>
<evidence type="ECO:0000313" key="8">
    <source>
        <dbReference type="EMBL" id="CAL1547265.1"/>
    </source>
</evidence>
<evidence type="ECO:0000256" key="2">
    <source>
        <dbReference type="ARBA" id="ARBA00022737"/>
    </source>
</evidence>
<evidence type="ECO:0000256" key="1">
    <source>
        <dbReference type="ARBA" id="ARBA00022723"/>
    </source>
</evidence>
<dbReference type="InterPro" id="IPR047983">
    <property type="entry name" value="DEF8_C1"/>
</dbReference>
<dbReference type="SUPFAM" id="SSF57889">
    <property type="entry name" value="Cysteine-rich domain"/>
    <property type="match status" value="1"/>
</dbReference>
<feature type="region of interest" description="Disordered" evidence="6">
    <location>
        <begin position="252"/>
        <end position="279"/>
    </location>
</feature>
<dbReference type="InterPro" id="IPR002219">
    <property type="entry name" value="PKC_DAG/PE"/>
</dbReference>
<evidence type="ECO:0000256" key="3">
    <source>
        <dbReference type="ARBA" id="ARBA00022771"/>
    </source>
</evidence>
<dbReference type="PROSITE" id="PS00479">
    <property type="entry name" value="ZF_DAG_PE_1"/>
    <property type="match status" value="1"/>
</dbReference>
<evidence type="ECO:0000313" key="9">
    <source>
        <dbReference type="Proteomes" id="UP001497497"/>
    </source>
</evidence>
<dbReference type="Pfam" id="PF00130">
    <property type="entry name" value="C1_1"/>
    <property type="match status" value="1"/>
</dbReference>
<dbReference type="InterPro" id="IPR025258">
    <property type="entry name" value="RH_dom"/>
</dbReference>
<keyword evidence="2" id="KW-0677">Repeat</keyword>
<dbReference type="InterPro" id="IPR046349">
    <property type="entry name" value="C1-like_sf"/>
</dbReference>
<keyword evidence="3" id="KW-0863">Zinc-finger</keyword>
<dbReference type="Gene3D" id="3.30.60.20">
    <property type="match status" value="1"/>
</dbReference>
<evidence type="ECO:0000256" key="5">
    <source>
        <dbReference type="ARBA" id="ARBA00029450"/>
    </source>
</evidence>